<comment type="caution">
    <text evidence="1">The sequence shown here is derived from an EMBL/GenBank/DDBJ whole genome shotgun (WGS) entry which is preliminary data.</text>
</comment>
<dbReference type="InterPro" id="IPR007152">
    <property type="entry name" value="DUF354"/>
</dbReference>
<dbReference type="PANTHER" id="PTHR39662:SF1">
    <property type="entry name" value="DUF354 DOMAIN-CONTAINING PROTEIN"/>
    <property type="match status" value="1"/>
</dbReference>
<dbReference type="Pfam" id="PF04007">
    <property type="entry name" value="DUF354"/>
    <property type="match status" value="1"/>
</dbReference>
<name>A0A0C3RIZ2_9PORP</name>
<sequence length="359" mass="41454">MKILIDIGHPAHVHLFKNFAKEMIDKSHEVLFTCRDKEFEIFLLKNNGFHYISFGKKYKSLLGKVWGMLKFDWKEFNVARKFKPDLFLSHGSPYAAHVAWLLRKPCIAMEDTGNKEQMRLYVPFTDAILTPDSISCSVGKKQIRYSGYHELAYLHPNNFQHLQSGHSILGLKPGEKYFIIRFVGWNASHDMGLRGLSVDNKKELITYLKRKGRVFITSEKRLPKDFEPYRITISPEKIHDVLCDAQLLVSEGGTMASEGAMLGVPTIFICSSIDSPLASVLRQQEREGLLTAYKDFDGVMDKIKEILKNTAYPMTCKRNLLAALSYRIDVVAFMVWFIENWPQSYEVMKNNPEYQFNFK</sequence>
<gene>
    <name evidence="1" type="ORF">BA92_00610</name>
</gene>
<dbReference type="RefSeq" id="WP_041504678.1">
    <property type="nucleotide sequence ID" value="NZ_JPIU01000014.1"/>
</dbReference>
<dbReference type="SUPFAM" id="SSF53756">
    <property type="entry name" value="UDP-Glycosyltransferase/glycogen phosphorylase"/>
    <property type="match status" value="1"/>
</dbReference>
<dbReference type="PIRSF" id="PIRSF005357">
    <property type="entry name" value="UCP005357"/>
    <property type="match status" value="1"/>
</dbReference>
<dbReference type="Gene3D" id="3.40.50.2000">
    <property type="entry name" value="Glycogen Phosphorylase B"/>
    <property type="match status" value="2"/>
</dbReference>
<reference evidence="1 2" key="1">
    <citation type="submission" date="2014-07" db="EMBL/GenBank/DDBJ databases">
        <title>Porphyromonadaceae bacterium OUH 308042 = ATCC BAA-2681 = DSM 28342 draft genome.</title>
        <authorList>
            <person name="Sydenham T.V."/>
            <person name="Hasman H."/>
            <person name="Justensen U.S."/>
        </authorList>
    </citation>
    <scope>NUCLEOTIDE SEQUENCE [LARGE SCALE GENOMIC DNA]</scope>
    <source>
        <strain evidence="1 2">OUH 308042</strain>
    </source>
</reference>
<keyword evidence="2" id="KW-1185">Reference proteome</keyword>
<dbReference type="AlphaFoldDB" id="A0A0C3RIZ2"/>
<evidence type="ECO:0008006" key="3">
    <source>
        <dbReference type="Google" id="ProtNLM"/>
    </source>
</evidence>
<accession>A0A0C3RIZ2</accession>
<evidence type="ECO:0000313" key="1">
    <source>
        <dbReference type="EMBL" id="KIO47551.1"/>
    </source>
</evidence>
<protein>
    <recommendedName>
        <fullName evidence="3">DUF354 domain-containing protein</fullName>
    </recommendedName>
</protein>
<dbReference type="EMBL" id="JPIU01000014">
    <property type="protein sequence ID" value="KIO47551.1"/>
    <property type="molecule type" value="Genomic_DNA"/>
</dbReference>
<dbReference type="PANTHER" id="PTHR39662">
    <property type="entry name" value="DUF354 DOMAIN-CONTAINING PROTEIN-RELATED"/>
    <property type="match status" value="1"/>
</dbReference>
<proteinExistence type="predicted"/>
<evidence type="ECO:0000313" key="2">
    <source>
        <dbReference type="Proteomes" id="UP000031980"/>
    </source>
</evidence>
<dbReference type="Proteomes" id="UP000031980">
    <property type="component" value="Unassembled WGS sequence"/>
</dbReference>
<organism evidence="1 2">
    <name type="scientific">Sanguibacteroides justesenii</name>
    <dbReference type="NCBI Taxonomy" id="1547597"/>
    <lineage>
        <taxon>Bacteria</taxon>
        <taxon>Pseudomonadati</taxon>
        <taxon>Bacteroidota</taxon>
        <taxon>Bacteroidia</taxon>
        <taxon>Bacteroidales</taxon>
        <taxon>Porphyromonadaceae</taxon>
        <taxon>Sanguibacteroides</taxon>
    </lineage>
</organism>